<evidence type="ECO:0000313" key="4">
    <source>
        <dbReference type="Proteomes" id="UP000435357"/>
    </source>
</evidence>
<evidence type="ECO:0000256" key="1">
    <source>
        <dbReference type="ARBA" id="ARBA00022729"/>
    </source>
</evidence>
<keyword evidence="3" id="KW-0449">Lipoprotein</keyword>
<gene>
    <name evidence="3" type="ORF">F3059_04780</name>
</gene>
<keyword evidence="4" id="KW-1185">Reference proteome</keyword>
<dbReference type="RefSeq" id="WP_151166984.1">
    <property type="nucleotide sequence ID" value="NZ_WACR01000003.1"/>
</dbReference>
<feature type="region of interest" description="Disordered" evidence="2">
    <location>
        <begin position="154"/>
        <end position="180"/>
    </location>
</feature>
<sequence length="268" mass="30185">MRHFILALTVASTIASCQPAKSPQSEPNNQLSLLSATAYTQQSAEYRAVCLQTYQLAGRALTEKMAEYNSDSLKPAIVLDLDETVLDNSPYTAWQIANNKPYTTETWQKWTAMGKAKAVPGSKKFLKLADSLDVTIFYLSNRRVNRLEPTVKNMKDLGMPQSEPDHFYLKSSTSDKQPRRDSIMSQGYDILLFCGDNLGDFGSEWDHGTTAQRNETVLNSSSSFGTEFFIFPNPMYGKWDAALLDYNRDTSEAAKNQMRIDKLEKVEI</sequence>
<dbReference type="Pfam" id="PF03767">
    <property type="entry name" value="Acid_phosphat_B"/>
    <property type="match status" value="1"/>
</dbReference>
<evidence type="ECO:0000256" key="2">
    <source>
        <dbReference type="SAM" id="MobiDB-lite"/>
    </source>
</evidence>
<dbReference type="AlphaFoldDB" id="A0A6N6M6C9"/>
<comment type="caution">
    <text evidence="3">The sequence shown here is derived from an EMBL/GenBank/DDBJ whole genome shotgun (WGS) entry which is preliminary data.</text>
</comment>
<dbReference type="SUPFAM" id="SSF56784">
    <property type="entry name" value="HAD-like"/>
    <property type="match status" value="1"/>
</dbReference>
<dbReference type="SFLD" id="SFLDG01125">
    <property type="entry name" value="C1.1:_Acid_Phosphatase_Like"/>
    <property type="match status" value="1"/>
</dbReference>
<dbReference type="PIRSF" id="PIRSF019271">
    <property type="entry name" value="Acid_Ptase_C"/>
    <property type="match status" value="1"/>
</dbReference>
<dbReference type="InterPro" id="IPR036412">
    <property type="entry name" value="HAD-like_sf"/>
</dbReference>
<evidence type="ECO:0000313" key="3">
    <source>
        <dbReference type="EMBL" id="KAB1065273.1"/>
    </source>
</evidence>
<dbReference type="OrthoDB" id="395856at2"/>
<name>A0A6N6M6C9_9FLAO</name>
<protein>
    <submittedName>
        <fullName evidence="3">5'-nucleotidase, lipoprotein e(P4) family</fullName>
    </submittedName>
</protein>
<dbReference type="InterPro" id="IPR005519">
    <property type="entry name" value="Acid_phosphat_B-like"/>
</dbReference>
<dbReference type="PROSITE" id="PS51257">
    <property type="entry name" value="PROKAR_LIPOPROTEIN"/>
    <property type="match status" value="1"/>
</dbReference>
<dbReference type="CDD" id="cd07534">
    <property type="entry name" value="HAD_CAP"/>
    <property type="match status" value="1"/>
</dbReference>
<dbReference type="InterPro" id="IPR023214">
    <property type="entry name" value="HAD_sf"/>
</dbReference>
<keyword evidence="1" id="KW-0732">Signal</keyword>
<dbReference type="EMBL" id="WACR01000003">
    <property type="protein sequence ID" value="KAB1065273.1"/>
    <property type="molecule type" value="Genomic_DNA"/>
</dbReference>
<organism evidence="3 4">
    <name type="scientific">Salibacter halophilus</name>
    <dbReference type="NCBI Taxonomy" id="1803916"/>
    <lineage>
        <taxon>Bacteria</taxon>
        <taxon>Pseudomonadati</taxon>
        <taxon>Bacteroidota</taxon>
        <taxon>Flavobacteriia</taxon>
        <taxon>Flavobacteriales</taxon>
        <taxon>Salibacteraceae</taxon>
        <taxon>Salibacter</taxon>
    </lineage>
</organism>
<accession>A0A6N6M6C9</accession>
<dbReference type="PANTHER" id="PTHR31284">
    <property type="entry name" value="ACID PHOSPHATASE-LIKE PROTEIN"/>
    <property type="match status" value="1"/>
</dbReference>
<proteinExistence type="predicted"/>
<reference evidence="3 4" key="1">
    <citation type="submission" date="2019-09" db="EMBL/GenBank/DDBJ databases">
        <title>Genomes of Cryomorphaceae.</title>
        <authorList>
            <person name="Bowman J.P."/>
        </authorList>
    </citation>
    <scope>NUCLEOTIDE SEQUENCE [LARGE SCALE GENOMIC DNA]</scope>
    <source>
        <strain evidence="3 4">KCTC 52047</strain>
    </source>
</reference>
<dbReference type="PANTHER" id="PTHR31284:SF10">
    <property type="entry name" value="ACID PHOSPHATASE-LIKE PROTEIN"/>
    <property type="match status" value="1"/>
</dbReference>
<dbReference type="GO" id="GO:0009279">
    <property type="term" value="C:cell outer membrane"/>
    <property type="evidence" value="ECO:0007669"/>
    <property type="project" value="InterPro"/>
</dbReference>
<dbReference type="NCBIfam" id="TIGR01533">
    <property type="entry name" value="lipo_e_P4"/>
    <property type="match status" value="1"/>
</dbReference>
<dbReference type="Gene3D" id="3.40.50.1000">
    <property type="entry name" value="HAD superfamily/HAD-like"/>
    <property type="match status" value="1"/>
</dbReference>
<dbReference type="Proteomes" id="UP000435357">
    <property type="component" value="Unassembled WGS sequence"/>
</dbReference>
<dbReference type="SFLD" id="SFLDS00003">
    <property type="entry name" value="Haloacid_Dehalogenase"/>
    <property type="match status" value="1"/>
</dbReference>
<dbReference type="InterPro" id="IPR006423">
    <property type="entry name" value="Lipo_e_P4"/>
</dbReference>